<evidence type="ECO:0000313" key="2">
    <source>
        <dbReference type="Proteomes" id="UP000006222"/>
    </source>
</evidence>
<dbReference type="EMBL" id="AFAR01000094">
    <property type="protein sequence ID" value="EGF28341.1"/>
    <property type="molecule type" value="Genomic_DNA"/>
</dbReference>
<organism evidence="1 2">
    <name type="scientific">Rhodopirellula baltica WH47</name>
    <dbReference type="NCBI Taxonomy" id="991778"/>
    <lineage>
        <taxon>Bacteria</taxon>
        <taxon>Pseudomonadati</taxon>
        <taxon>Planctomycetota</taxon>
        <taxon>Planctomycetia</taxon>
        <taxon>Pirellulales</taxon>
        <taxon>Pirellulaceae</taxon>
        <taxon>Rhodopirellula</taxon>
    </lineage>
</organism>
<name>F2APS4_RHOBT</name>
<dbReference type="Proteomes" id="UP000006222">
    <property type="component" value="Unassembled WGS sequence"/>
</dbReference>
<proteinExistence type="predicted"/>
<accession>F2APS4</accession>
<dbReference type="AlphaFoldDB" id="F2APS4"/>
<dbReference type="PATRIC" id="fig|991778.3.peg.1790"/>
<gene>
    <name evidence="1" type="ORF">RBWH47_04316</name>
</gene>
<sequence>MWRTHNGLPERLGWDVERWPYEIRQNQSSLAPTDSEVRRTASRLLI</sequence>
<evidence type="ECO:0000313" key="1">
    <source>
        <dbReference type="EMBL" id="EGF28341.1"/>
    </source>
</evidence>
<comment type="caution">
    <text evidence="1">The sequence shown here is derived from an EMBL/GenBank/DDBJ whole genome shotgun (WGS) entry which is preliminary data.</text>
</comment>
<protein>
    <submittedName>
        <fullName evidence="1">Uncharacterized protein</fullName>
    </submittedName>
</protein>
<reference evidence="1 2" key="1">
    <citation type="journal article" date="2013" name="Mar. Genomics">
        <title>Expression of sulfatases in Rhodopirellula baltica and the diversity of sulfatases in the genus Rhodopirellula.</title>
        <authorList>
            <person name="Wegner C.E."/>
            <person name="Richter-Heitmann T."/>
            <person name="Klindworth A."/>
            <person name="Klockow C."/>
            <person name="Richter M."/>
            <person name="Achstetter T."/>
            <person name="Glockner F.O."/>
            <person name="Harder J."/>
        </authorList>
    </citation>
    <scope>NUCLEOTIDE SEQUENCE [LARGE SCALE GENOMIC DNA]</scope>
    <source>
        <strain evidence="1 2">WH47</strain>
    </source>
</reference>